<dbReference type="PANTHER" id="PTHR33799">
    <property type="entry name" value="PTS PERMEASE-RELATED-RELATED"/>
    <property type="match status" value="1"/>
</dbReference>
<dbReference type="STRING" id="33036.HMPREF3200_00188"/>
<keyword evidence="3" id="KW-0963">Cytoplasm</keyword>
<keyword evidence="7" id="KW-0418">Kinase</keyword>
<feature type="domain" description="PTS EIIA type-4" evidence="8">
    <location>
        <begin position="2"/>
        <end position="124"/>
    </location>
</feature>
<keyword evidence="2" id="KW-0813">Transport</keyword>
<protein>
    <submittedName>
        <fullName evidence="9">PTS system fructose IIA component</fullName>
    </submittedName>
</protein>
<dbReference type="OrthoDB" id="9799827at2"/>
<dbReference type="RefSeq" id="WP_004836626.1">
    <property type="nucleotide sequence ID" value="NZ_CAMPNK010000019.1"/>
</dbReference>
<dbReference type="PANTHER" id="PTHR33799:SF1">
    <property type="entry name" value="PTS SYSTEM MANNOSE-SPECIFIC EIIAB COMPONENT-RELATED"/>
    <property type="match status" value="1"/>
</dbReference>
<dbReference type="InterPro" id="IPR004701">
    <property type="entry name" value="PTS_EIIA_man-typ"/>
</dbReference>
<keyword evidence="4" id="KW-0762">Sugar transport</keyword>
<evidence type="ECO:0000256" key="4">
    <source>
        <dbReference type="ARBA" id="ARBA00022597"/>
    </source>
</evidence>
<evidence type="ECO:0000256" key="7">
    <source>
        <dbReference type="ARBA" id="ARBA00022777"/>
    </source>
</evidence>
<dbReference type="Pfam" id="PF03610">
    <property type="entry name" value="EIIA-man"/>
    <property type="match status" value="1"/>
</dbReference>
<accession>A0A133KI46</accession>
<evidence type="ECO:0000256" key="3">
    <source>
        <dbReference type="ARBA" id="ARBA00022490"/>
    </source>
</evidence>
<dbReference type="CDD" id="cd00006">
    <property type="entry name" value="PTS_IIA_man"/>
    <property type="match status" value="1"/>
</dbReference>
<evidence type="ECO:0000259" key="8">
    <source>
        <dbReference type="PROSITE" id="PS51096"/>
    </source>
</evidence>
<gene>
    <name evidence="9" type="ORF">HMPREF3200_00188</name>
</gene>
<evidence type="ECO:0000256" key="2">
    <source>
        <dbReference type="ARBA" id="ARBA00022448"/>
    </source>
</evidence>
<dbReference type="SUPFAM" id="SSF53062">
    <property type="entry name" value="PTS system fructose IIA component-like"/>
    <property type="match status" value="1"/>
</dbReference>
<dbReference type="InterPro" id="IPR051471">
    <property type="entry name" value="Bacterial_PTS_sugar_comp"/>
</dbReference>
<evidence type="ECO:0000256" key="1">
    <source>
        <dbReference type="ARBA" id="ARBA00004496"/>
    </source>
</evidence>
<dbReference type="InterPro" id="IPR036662">
    <property type="entry name" value="PTS_EIIA_man-typ_sf"/>
</dbReference>
<keyword evidence="5" id="KW-0808">Transferase</keyword>
<keyword evidence="6" id="KW-0598">Phosphotransferase system</keyword>
<dbReference type="Proteomes" id="UP000070383">
    <property type="component" value="Unassembled WGS sequence"/>
</dbReference>
<dbReference type="PROSITE" id="PS51096">
    <property type="entry name" value="PTS_EIIA_TYPE_4"/>
    <property type="match status" value="1"/>
</dbReference>
<keyword evidence="10" id="KW-1185">Reference proteome</keyword>
<name>A0A133KI46_9FIRM</name>
<dbReference type="EMBL" id="LRPM01000005">
    <property type="protein sequence ID" value="KWZ79130.1"/>
    <property type="molecule type" value="Genomic_DNA"/>
</dbReference>
<reference evidence="10" key="1">
    <citation type="submission" date="2016-01" db="EMBL/GenBank/DDBJ databases">
        <authorList>
            <person name="Mitreva M."/>
            <person name="Pepin K.H."/>
            <person name="Mihindukulasuriya K.A."/>
            <person name="Fulton R."/>
            <person name="Fronick C."/>
            <person name="O'Laughlin M."/>
            <person name="Miner T."/>
            <person name="Herter B."/>
            <person name="Rosa B.A."/>
            <person name="Cordes M."/>
            <person name="Tomlinson C."/>
            <person name="Wollam A."/>
            <person name="Palsikar V.B."/>
            <person name="Mardis E.R."/>
            <person name="Wilson R.K."/>
        </authorList>
    </citation>
    <scope>NUCLEOTIDE SEQUENCE [LARGE SCALE GENOMIC DNA]</scope>
    <source>
        <strain evidence="10">MJR8151</strain>
    </source>
</reference>
<dbReference type="GO" id="GO:0005737">
    <property type="term" value="C:cytoplasm"/>
    <property type="evidence" value="ECO:0007669"/>
    <property type="project" value="UniProtKB-SubCell"/>
</dbReference>
<dbReference type="AlphaFoldDB" id="A0A133KI46"/>
<dbReference type="Gene3D" id="3.40.50.510">
    <property type="entry name" value="Phosphotransferase system, mannose-type IIA component"/>
    <property type="match status" value="1"/>
</dbReference>
<evidence type="ECO:0000256" key="5">
    <source>
        <dbReference type="ARBA" id="ARBA00022679"/>
    </source>
</evidence>
<dbReference type="PATRIC" id="fig|33036.3.peg.191"/>
<sequence length="128" mass="14330">MKNGIILTGHGKIASGIYSAIQMIAGNFDNLRVCDFKKGDSYDNLDIKLIKAYQELSTYENIIVLADIGGGSPFNRAVLSLASYKNVYFLTGMNFEMVYQALNFDCDDINTFLKKIIDTAQKSIYLFD</sequence>
<evidence type="ECO:0000313" key="9">
    <source>
        <dbReference type="EMBL" id="KWZ79130.1"/>
    </source>
</evidence>
<comment type="caution">
    <text evidence="9">The sequence shown here is derived from an EMBL/GenBank/DDBJ whole genome shotgun (WGS) entry which is preliminary data.</text>
</comment>
<dbReference type="InterPro" id="IPR033887">
    <property type="entry name" value="PTS_IIA_man"/>
</dbReference>
<dbReference type="GO" id="GO:0009401">
    <property type="term" value="P:phosphoenolpyruvate-dependent sugar phosphotransferase system"/>
    <property type="evidence" value="ECO:0007669"/>
    <property type="project" value="UniProtKB-KW"/>
</dbReference>
<dbReference type="GO" id="GO:0016301">
    <property type="term" value="F:kinase activity"/>
    <property type="evidence" value="ECO:0007669"/>
    <property type="project" value="UniProtKB-KW"/>
</dbReference>
<organism evidence="9 10">
    <name type="scientific">Anaerococcus tetradius</name>
    <dbReference type="NCBI Taxonomy" id="33036"/>
    <lineage>
        <taxon>Bacteria</taxon>
        <taxon>Bacillati</taxon>
        <taxon>Bacillota</taxon>
        <taxon>Tissierellia</taxon>
        <taxon>Tissierellales</taxon>
        <taxon>Peptoniphilaceae</taxon>
        <taxon>Anaerococcus</taxon>
    </lineage>
</organism>
<proteinExistence type="predicted"/>
<dbReference type="GO" id="GO:0016020">
    <property type="term" value="C:membrane"/>
    <property type="evidence" value="ECO:0007669"/>
    <property type="project" value="InterPro"/>
</dbReference>
<evidence type="ECO:0000256" key="6">
    <source>
        <dbReference type="ARBA" id="ARBA00022683"/>
    </source>
</evidence>
<comment type="subcellular location">
    <subcellularLocation>
        <location evidence="1">Cytoplasm</location>
    </subcellularLocation>
</comment>
<evidence type="ECO:0000313" key="10">
    <source>
        <dbReference type="Proteomes" id="UP000070383"/>
    </source>
</evidence>